<keyword evidence="11 18" id="KW-0418">Kinase</keyword>
<dbReference type="PROSITE" id="PS00110">
    <property type="entry name" value="PYRUVATE_KINASE"/>
    <property type="match status" value="1"/>
</dbReference>
<comment type="pathway">
    <text evidence="3 18">Carbohydrate degradation; glycolysis; pyruvate from D-glyceraldehyde 3-phosphate: step 5/5.</text>
</comment>
<evidence type="ECO:0000256" key="6">
    <source>
        <dbReference type="ARBA" id="ARBA00012142"/>
    </source>
</evidence>
<keyword evidence="16" id="KW-0670">Pyruvate</keyword>
<feature type="domain" description="Pyruvate kinase barrel" evidence="19">
    <location>
        <begin position="4"/>
        <end position="325"/>
    </location>
</feature>
<dbReference type="GO" id="GO:0004743">
    <property type="term" value="F:pyruvate kinase activity"/>
    <property type="evidence" value="ECO:0007669"/>
    <property type="project" value="UniProtKB-UniRule"/>
</dbReference>
<comment type="similarity">
    <text evidence="4">In the C-terminal section; belongs to the PEP-utilizing enzyme family.</text>
</comment>
<evidence type="ECO:0000313" key="21">
    <source>
        <dbReference type="Proteomes" id="UP000612456"/>
    </source>
</evidence>
<dbReference type="PRINTS" id="PR01050">
    <property type="entry name" value="PYRUVTKNASE"/>
</dbReference>
<comment type="similarity">
    <text evidence="5 18">Belongs to the pyruvate kinase family.</text>
</comment>
<gene>
    <name evidence="20" type="ORF">GCM10010911_52200</name>
</gene>
<dbReference type="InterPro" id="IPR015806">
    <property type="entry name" value="Pyrv_Knase_insert_dom_sf"/>
</dbReference>
<keyword evidence="21" id="KW-1185">Reference proteome</keyword>
<dbReference type="InterPro" id="IPR040442">
    <property type="entry name" value="Pyrv_kinase-like_dom_sf"/>
</dbReference>
<evidence type="ECO:0000256" key="13">
    <source>
        <dbReference type="ARBA" id="ARBA00022842"/>
    </source>
</evidence>
<dbReference type="NCBIfam" id="NF004491">
    <property type="entry name" value="PRK05826.1"/>
    <property type="match status" value="1"/>
</dbReference>
<keyword evidence="12" id="KW-0067">ATP-binding</keyword>
<evidence type="ECO:0000256" key="9">
    <source>
        <dbReference type="ARBA" id="ARBA00022723"/>
    </source>
</evidence>
<evidence type="ECO:0000256" key="15">
    <source>
        <dbReference type="ARBA" id="ARBA00023152"/>
    </source>
</evidence>
<evidence type="ECO:0000256" key="17">
    <source>
        <dbReference type="NCBIfam" id="TIGR01064"/>
    </source>
</evidence>
<comment type="cofactor">
    <cofactor evidence="1">
        <name>Mg(2+)</name>
        <dbReference type="ChEBI" id="CHEBI:18420"/>
    </cofactor>
</comment>
<organism evidence="20 21">
    <name type="scientific">Paenibacillus nasutitermitis</name>
    <dbReference type="NCBI Taxonomy" id="1652958"/>
    <lineage>
        <taxon>Bacteria</taxon>
        <taxon>Bacillati</taxon>
        <taxon>Bacillota</taxon>
        <taxon>Bacilli</taxon>
        <taxon>Bacillales</taxon>
        <taxon>Paenibacillaceae</taxon>
        <taxon>Paenibacillus</taxon>
    </lineage>
</organism>
<proteinExistence type="inferred from homology"/>
<dbReference type="NCBIfam" id="TIGR01064">
    <property type="entry name" value="pyruv_kin"/>
    <property type="match status" value="1"/>
</dbReference>
<dbReference type="InterPro" id="IPR015793">
    <property type="entry name" value="Pyrv_Knase_brl"/>
</dbReference>
<evidence type="ECO:0000256" key="12">
    <source>
        <dbReference type="ARBA" id="ARBA00022840"/>
    </source>
</evidence>
<dbReference type="Proteomes" id="UP000612456">
    <property type="component" value="Unassembled WGS sequence"/>
</dbReference>
<keyword evidence="15 18" id="KW-0324">Glycolysis</keyword>
<dbReference type="NCBIfam" id="NF004978">
    <property type="entry name" value="PRK06354.1"/>
    <property type="match status" value="1"/>
</dbReference>
<dbReference type="Gene3D" id="2.40.33.10">
    <property type="entry name" value="PK beta-barrel domain-like"/>
    <property type="match status" value="1"/>
</dbReference>
<evidence type="ECO:0000256" key="1">
    <source>
        <dbReference type="ARBA" id="ARBA00001946"/>
    </source>
</evidence>
<evidence type="ECO:0000259" key="19">
    <source>
        <dbReference type="Pfam" id="PF00224"/>
    </source>
</evidence>
<name>A0A916ZCB4_9BACL</name>
<evidence type="ECO:0000313" key="20">
    <source>
        <dbReference type="EMBL" id="GGD87359.1"/>
    </source>
</evidence>
<dbReference type="EC" id="2.7.1.40" evidence="6 17"/>
<keyword evidence="10" id="KW-0547">Nucleotide-binding</keyword>
<dbReference type="GO" id="GO:0030955">
    <property type="term" value="F:potassium ion binding"/>
    <property type="evidence" value="ECO:0007669"/>
    <property type="project" value="UniProtKB-UniRule"/>
</dbReference>
<evidence type="ECO:0000256" key="8">
    <source>
        <dbReference type="ARBA" id="ARBA00022679"/>
    </source>
</evidence>
<evidence type="ECO:0000256" key="11">
    <source>
        <dbReference type="ARBA" id="ARBA00022777"/>
    </source>
</evidence>
<accession>A0A916ZCB4</accession>
<keyword evidence="8 18" id="KW-0808">Transferase</keyword>
<keyword evidence="14" id="KW-0630">Potassium</keyword>
<sequence length="350" mass="37875">MTRMKKTTIVCTMGPACNNNAILEEMIQAGMNVARLNLAHGELSDHRERIQNVRAVAAKLKTPVTMMLDIKGPEIRTGLLQEPSYLLQSGESLTLTTEPIIGTDKRISVSYDLTQDVAPGSRIMIDDGLIELRVVSVSGTEVECVIKNGGVIKSRKGVNLPGIRTSLPGVTERDKQHIRFGIEMNVEMIAMSFVRRAEDVLEVKRMLAEQGAGHIRIVSKIENQEGLEELEAIIEASDGIMVARGDLGVEIPLEDVPIAQKQMIAACNKAGKFVVTATQMLESMQSQPRPTRAEASDVANAVWDGSDAVMLSGETASGSYPVEAVRTMAAIAFKAQQSAGAYSKKDLIEA</sequence>
<comment type="cofactor">
    <cofactor evidence="2">
        <name>K(+)</name>
        <dbReference type="ChEBI" id="CHEBI:29103"/>
    </cofactor>
</comment>
<keyword evidence="13 18" id="KW-0460">Magnesium</keyword>
<dbReference type="SUPFAM" id="SSF50800">
    <property type="entry name" value="PK beta-barrel domain-like"/>
    <property type="match status" value="1"/>
</dbReference>
<evidence type="ECO:0000256" key="14">
    <source>
        <dbReference type="ARBA" id="ARBA00022958"/>
    </source>
</evidence>
<comment type="caution">
    <text evidence="20">The sequence shown here is derived from an EMBL/GenBank/DDBJ whole genome shotgun (WGS) entry which is preliminary data.</text>
</comment>
<dbReference type="GO" id="GO:0000287">
    <property type="term" value="F:magnesium ion binding"/>
    <property type="evidence" value="ECO:0007669"/>
    <property type="project" value="UniProtKB-UniRule"/>
</dbReference>
<dbReference type="GO" id="GO:0006950">
    <property type="term" value="P:response to stress"/>
    <property type="evidence" value="ECO:0007669"/>
    <property type="project" value="UniProtKB-ARBA"/>
</dbReference>
<dbReference type="InterPro" id="IPR001697">
    <property type="entry name" value="Pyr_Knase"/>
</dbReference>
<dbReference type="InterPro" id="IPR018209">
    <property type="entry name" value="Pyrv_Knase_AS"/>
</dbReference>
<reference evidence="20" key="1">
    <citation type="journal article" date="2014" name="Int. J. Syst. Evol. Microbiol.">
        <title>Complete genome sequence of Corynebacterium casei LMG S-19264T (=DSM 44701T), isolated from a smear-ripened cheese.</title>
        <authorList>
            <consortium name="US DOE Joint Genome Institute (JGI-PGF)"/>
            <person name="Walter F."/>
            <person name="Albersmeier A."/>
            <person name="Kalinowski J."/>
            <person name="Ruckert C."/>
        </authorList>
    </citation>
    <scope>NUCLEOTIDE SEQUENCE</scope>
    <source>
        <strain evidence="20">CGMCC 1.15178</strain>
    </source>
</reference>
<dbReference type="FunFam" id="3.20.20.60:FF:000001">
    <property type="entry name" value="Pyruvate kinase"/>
    <property type="match status" value="1"/>
</dbReference>
<evidence type="ECO:0000256" key="4">
    <source>
        <dbReference type="ARBA" id="ARBA00006237"/>
    </source>
</evidence>
<evidence type="ECO:0000256" key="16">
    <source>
        <dbReference type="ARBA" id="ARBA00023317"/>
    </source>
</evidence>
<evidence type="ECO:0000256" key="7">
    <source>
        <dbReference type="ARBA" id="ARBA00018587"/>
    </source>
</evidence>
<evidence type="ECO:0000256" key="5">
    <source>
        <dbReference type="ARBA" id="ARBA00008663"/>
    </source>
</evidence>
<evidence type="ECO:0000256" key="10">
    <source>
        <dbReference type="ARBA" id="ARBA00022741"/>
    </source>
</evidence>
<protein>
    <recommendedName>
        <fullName evidence="7 17">Pyruvate kinase</fullName>
        <ecNumber evidence="6 17">2.7.1.40</ecNumber>
    </recommendedName>
</protein>
<dbReference type="FunFam" id="2.40.33.10:FF:000001">
    <property type="entry name" value="Pyruvate kinase"/>
    <property type="match status" value="1"/>
</dbReference>
<dbReference type="GO" id="GO:0005524">
    <property type="term" value="F:ATP binding"/>
    <property type="evidence" value="ECO:0007669"/>
    <property type="project" value="UniProtKB-KW"/>
</dbReference>
<keyword evidence="9" id="KW-0479">Metal-binding</keyword>
<evidence type="ECO:0000256" key="2">
    <source>
        <dbReference type="ARBA" id="ARBA00001958"/>
    </source>
</evidence>
<dbReference type="AlphaFoldDB" id="A0A916ZCB4"/>
<dbReference type="Gene3D" id="3.20.20.60">
    <property type="entry name" value="Phosphoenolpyruvate-binding domains"/>
    <property type="match status" value="1"/>
</dbReference>
<comment type="catalytic activity">
    <reaction evidence="18">
        <text>pyruvate + ATP = phosphoenolpyruvate + ADP + H(+)</text>
        <dbReference type="Rhea" id="RHEA:18157"/>
        <dbReference type="ChEBI" id="CHEBI:15361"/>
        <dbReference type="ChEBI" id="CHEBI:15378"/>
        <dbReference type="ChEBI" id="CHEBI:30616"/>
        <dbReference type="ChEBI" id="CHEBI:58702"/>
        <dbReference type="ChEBI" id="CHEBI:456216"/>
        <dbReference type="EC" id="2.7.1.40"/>
    </reaction>
</comment>
<dbReference type="GO" id="GO:0016301">
    <property type="term" value="F:kinase activity"/>
    <property type="evidence" value="ECO:0007669"/>
    <property type="project" value="UniProtKB-KW"/>
</dbReference>
<evidence type="ECO:0000256" key="3">
    <source>
        <dbReference type="ARBA" id="ARBA00004997"/>
    </source>
</evidence>
<dbReference type="InterPro" id="IPR011037">
    <property type="entry name" value="Pyrv_Knase-like_insert_dom_sf"/>
</dbReference>
<dbReference type="SUPFAM" id="SSF51621">
    <property type="entry name" value="Phosphoenolpyruvate/pyruvate domain"/>
    <property type="match status" value="1"/>
</dbReference>
<evidence type="ECO:0000256" key="18">
    <source>
        <dbReference type="RuleBase" id="RU000504"/>
    </source>
</evidence>
<dbReference type="EMBL" id="BMHP01000004">
    <property type="protein sequence ID" value="GGD87359.1"/>
    <property type="molecule type" value="Genomic_DNA"/>
</dbReference>
<dbReference type="PANTHER" id="PTHR11817">
    <property type="entry name" value="PYRUVATE KINASE"/>
    <property type="match status" value="1"/>
</dbReference>
<reference evidence="20" key="2">
    <citation type="submission" date="2020-09" db="EMBL/GenBank/DDBJ databases">
        <authorList>
            <person name="Sun Q."/>
            <person name="Zhou Y."/>
        </authorList>
    </citation>
    <scope>NUCLEOTIDE SEQUENCE</scope>
    <source>
        <strain evidence="20">CGMCC 1.15178</strain>
    </source>
</reference>
<dbReference type="Pfam" id="PF00224">
    <property type="entry name" value="PK"/>
    <property type="match status" value="1"/>
</dbReference>
<dbReference type="InterPro" id="IPR015813">
    <property type="entry name" value="Pyrv/PenolPyrv_kinase-like_dom"/>
</dbReference>